<dbReference type="EMBL" id="CP003490">
    <property type="protein sequence ID" value="AFR70034.1"/>
    <property type="molecule type" value="Genomic_DNA"/>
</dbReference>
<proteinExistence type="predicted"/>
<dbReference type="Proteomes" id="UP000007346">
    <property type="component" value="Chromosome"/>
</dbReference>
<dbReference type="RefSeq" id="WP_014935524.1">
    <property type="nucleotide sequence ID" value="NC_018607.1"/>
</dbReference>
<organism evidence="1 2">
    <name type="scientific">Brachyspira pilosicoli B2904</name>
    <dbReference type="NCBI Taxonomy" id="1133568"/>
    <lineage>
        <taxon>Bacteria</taxon>
        <taxon>Pseudomonadati</taxon>
        <taxon>Spirochaetota</taxon>
        <taxon>Spirochaetia</taxon>
        <taxon>Brachyspirales</taxon>
        <taxon>Brachyspiraceae</taxon>
        <taxon>Brachyspira</taxon>
    </lineage>
</organism>
<accession>J9URV1</accession>
<dbReference type="HOGENOM" id="CLU_1615842_0_0_12"/>
<dbReference type="KEGG" id="bpj:B2904_orf687"/>
<sequence>MNNNDDKLQKYEEEIIKYVSGLEVSKEFLLLLENDINIQNRVNSLRFDLFVMENIEDSNMFEKSINKASIKIKNGIIESFNYFSILTPLLSRGENNNTEKTYIYKNIEISKYENEYYLNIRDIKKYCIIHKNKEEIINIWGDKESYELKLDNGNYNIKTDYYECDINIE</sequence>
<dbReference type="PATRIC" id="fig|1133568.3.peg.682"/>
<protein>
    <submittedName>
        <fullName evidence="1">Uncharacterized protein</fullName>
    </submittedName>
</protein>
<name>J9URV1_BRAPL</name>
<evidence type="ECO:0000313" key="2">
    <source>
        <dbReference type="Proteomes" id="UP000007346"/>
    </source>
</evidence>
<dbReference type="AlphaFoldDB" id="J9URV1"/>
<reference evidence="1 2" key="1">
    <citation type="journal article" date="2012" name="BMC Genomics">
        <title>Comparative genomics of Brachyspira pilosicoli strains: genome rearrangements, reductions and correlation of genetic compliment with phenotypic diversity.</title>
        <authorList>
            <person name="Mappley L.J."/>
            <person name="Black M.L."/>
            <person name="Abuoun M."/>
            <person name="Darby A.C."/>
            <person name="Woodward M.J."/>
            <person name="Parkhill J."/>
            <person name="Turner A.K."/>
            <person name="Bellgard M.I."/>
            <person name="La T."/>
            <person name="Phillips N.D."/>
            <person name="La Ragione R.M."/>
            <person name="Hampson D.J."/>
        </authorList>
    </citation>
    <scope>NUCLEOTIDE SEQUENCE [LARGE SCALE GENOMIC DNA]</scope>
    <source>
        <strain evidence="1">B2904</strain>
    </source>
</reference>
<gene>
    <name evidence="1" type="ORF">B2904_orf687</name>
</gene>
<evidence type="ECO:0000313" key="1">
    <source>
        <dbReference type="EMBL" id="AFR70034.1"/>
    </source>
</evidence>